<organism evidence="10 11">
    <name type="scientific">Haemonchus contortus</name>
    <name type="common">Barber pole worm</name>
    <dbReference type="NCBI Taxonomy" id="6289"/>
    <lineage>
        <taxon>Eukaryota</taxon>
        <taxon>Metazoa</taxon>
        <taxon>Ecdysozoa</taxon>
        <taxon>Nematoda</taxon>
        <taxon>Chromadorea</taxon>
        <taxon>Rhabditida</taxon>
        <taxon>Rhabditina</taxon>
        <taxon>Rhabditomorpha</taxon>
        <taxon>Strongyloidea</taxon>
        <taxon>Trichostrongylidae</taxon>
        <taxon>Haemonchus</taxon>
    </lineage>
</organism>
<dbReference type="PANTHER" id="PTHR21461">
    <property type="entry name" value="GLYCOSYLTRANSFERASE FAMILY 92 PROTEIN"/>
    <property type="match status" value="1"/>
</dbReference>
<keyword evidence="6" id="KW-1133">Transmembrane helix</keyword>
<evidence type="ECO:0000256" key="5">
    <source>
        <dbReference type="ARBA" id="ARBA00022692"/>
    </source>
</evidence>
<evidence type="ECO:0000256" key="3">
    <source>
        <dbReference type="ARBA" id="ARBA00022676"/>
    </source>
</evidence>
<accession>A0A7I4YTG8</accession>
<evidence type="ECO:0000256" key="6">
    <source>
        <dbReference type="ARBA" id="ARBA00022989"/>
    </source>
</evidence>
<dbReference type="GO" id="GO:0016020">
    <property type="term" value="C:membrane"/>
    <property type="evidence" value="ECO:0007669"/>
    <property type="project" value="UniProtKB-SubCell"/>
</dbReference>
<comment type="similarity">
    <text evidence="2 8">Belongs to the glycosyltransferase 92 family.</text>
</comment>
<feature type="region of interest" description="Disordered" evidence="9">
    <location>
        <begin position="45"/>
        <end position="67"/>
    </location>
</feature>
<evidence type="ECO:0000256" key="7">
    <source>
        <dbReference type="ARBA" id="ARBA00023136"/>
    </source>
</evidence>
<dbReference type="Proteomes" id="UP000025227">
    <property type="component" value="Unplaced"/>
</dbReference>
<dbReference type="InterPro" id="IPR008166">
    <property type="entry name" value="Glyco_transf_92"/>
</dbReference>
<protein>
    <recommendedName>
        <fullName evidence="8">Glycosyltransferase family 92 protein</fullName>
        <ecNumber evidence="8">2.4.1.-</ecNumber>
    </recommendedName>
</protein>
<name>A0A7I4YTG8_HAECO</name>
<keyword evidence="5" id="KW-0812">Transmembrane</keyword>
<comment type="subcellular location">
    <subcellularLocation>
        <location evidence="1">Membrane</location>
        <topology evidence="1">Single-pass membrane protein</topology>
    </subcellularLocation>
</comment>
<dbReference type="GO" id="GO:0005737">
    <property type="term" value="C:cytoplasm"/>
    <property type="evidence" value="ECO:0007669"/>
    <property type="project" value="TreeGrafter"/>
</dbReference>
<evidence type="ECO:0000256" key="1">
    <source>
        <dbReference type="ARBA" id="ARBA00004167"/>
    </source>
</evidence>
<proteinExistence type="inferred from homology"/>
<keyword evidence="4 8" id="KW-0808">Transferase</keyword>
<dbReference type="WBParaSite" id="HCON_00142280-00001">
    <property type="protein sequence ID" value="HCON_00142280-00001"/>
    <property type="gene ID" value="HCON_00142280"/>
</dbReference>
<dbReference type="OMA" id="ITDCLYR"/>
<dbReference type="AlphaFoldDB" id="A0A7I4YTG8"/>
<dbReference type="Pfam" id="PF01697">
    <property type="entry name" value="Glyco_transf_92"/>
    <property type="match status" value="1"/>
</dbReference>
<keyword evidence="10" id="KW-1185">Reference proteome</keyword>
<keyword evidence="3 8" id="KW-0328">Glycosyltransferase</keyword>
<keyword evidence="7" id="KW-0472">Membrane</keyword>
<evidence type="ECO:0000313" key="10">
    <source>
        <dbReference type="Proteomes" id="UP000025227"/>
    </source>
</evidence>
<evidence type="ECO:0000256" key="4">
    <source>
        <dbReference type="ARBA" id="ARBA00022679"/>
    </source>
</evidence>
<evidence type="ECO:0000256" key="9">
    <source>
        <dbReference type="SAM" id="MobiDB-lite"/>
    </source>
</evidence>
<sequence length="443" mass="50712">MRFVARIAFIVAATFIAGIVVTQRYITSYSESNLFTATRTTGDKSRLLHSNPVGKEPSHSSHSFLRVRSSDDTHTVTKFSADEVSPRPFVALSSSVFALGAAYDAREGNMGRQHIRVLLVARPHRNLMCRFPNGTVIDGGKLYEMSENHAMMYGVYFLNCPLPPNERLADRIEVKIATKTALWRFVPIIYDIPHESAIKEYKYELTICLPFLFGHKYTAEHFIEFMELNRLLGVDHFVVYVNGSSVPESVRKVAEFYEQLGLLVISRLKMPVRSKYIWYHGQLVSITDCLYRNMGVSRFVVFQDLDEFLIPQKPNSSVEAAPLLATLNAIFVKDVAAIRVPAQYMRITEPGGLKTLRNTIRRHTLEFKLTKCVVRPEMVFEQGIHHTSRVIQDHYEVLDIDKSSLLLYHFKNMGGSEIDDTIPMNYGDRLRQRFDEVLKKIHL</sequence>
<evidence type="ECO:0000256" key="2">
    <source>
        <dbReference type="ARBA" id="ARBA00007647"/>
    </source>
</evidence>
<reference evidence="11" key="1">
    <citation type="submission" date="2020-12" db="UniProtKB">
        <authorList>
            <consortium name="WormBaseParasite"/>
        </authorList>
    </citation>
    <scope>IDENTIFICATION</scope>
    <source>
        <strain evidence="11">MHco3</strain>
    </source>
</reference>
<dbReference type="GO" id="GO:0016757">
    <property type="term" value="F:glycosyltransferase activity"/>
    <property type="evidence" value="ECO:0007669"/>
    <property type="project" value="UniProtKB-UniRule"/>
</dbReference>
<dbReference type="OrthoDB" id="2526284at2759"/>
<dbReference type="EC" id="2.4.1.-" evidence="8"/>
<evidence type="ECO:0000256" key="8">
    <source>
        <dbReference type="RuleBase" id="RU366017"/>
    </source>
</evidence>
<dbReference type="PANTHER" id="PTHR21461:SF87">
    <property type="entry name" value="GH12965P"/>
    <property type="match status" value="1"/>
</dbReference>
<evidence type="ECO:0000313" key="11">
    <source>
        <dbReference type="WBParaSite" id="HCON_00142280-00001"/>
    </source>
</evidence>